<evidence type="ECO:0000256" key="4">
    <source>
        <dbReference type="ARBA" id="ARBA00023002"/>
    </source>
</evidence>
<comment type="similarity">
    <text evidence="1">Belongs to the short-chain dehydrogenases/reductases (SDR) family.</text>
</comment>
<evidence type="ECO:0000256" key="1">
    <source>
        <dbReference type="ARBA" id="ARBA00006484"/>
    </source>
</evidence>
<reference evidence="5" key="1">
    <citation type="submission" date="2018-04" db="EMBL/GenBank/DDBJ databases">
        <title>Transcriptome of Schizaphis graminum biotype I.</title>
        <authorList>
            <person name="Scully E.D."/>
            <person name="Geib S.M."/>
            <person name="Palmer N.A."/>
            <person name="Koch K."/>
            <person name="Bradshaw J."/>
            <person name="Heng-Moss T."/>
            <person name="Sarath G."/>
        </authorList>
    </citation>
    <scope>NUCLEOTIDE SEQUENCE</scope>
</reference>
<dbReference type="AlphaFoldDB" id="A0A2S2PNN3"/>
<dbReference type="PANTHER" id="PTHR44252:SF3">
    <property type="entry name" value="D-ERYTHRULOSE REDUCTASE-RELATED"/>
    <property type="match status" value="1"/>
</dbReference>
<dbReference type="InterPro" id="IPR036291">
    <property type="entry name" value="NAD(P)-bd_dom_sf"/>
</dbReference>
<evidence type="ECO:0000313" key="5">
    <source>
        <dbReference type="EMBL" id="MBY30984.1"/>
    </source>
</evidence>
<dbReference type="PRINTS" id="PR00081">
    <property type="entry name" value="GDHRDH"/>
</dbReference>
<dbReference type="SUPFAM" id="SSF51735">
    <property type="entry name" value="NAD(P)-binding Rossmann-fold domains"/>
    <property type="match status" value="1"/>
</dbReference>
<dbReference type="InterPro" id="IPR002347">
    <property type="entry name" value="SDR_fam"/>
</dbReference>
<dbReference type="EMBL" id="GGMR01018365">
    <property type="protein sequence ID" value="MBY30984.1"/>
    <property type="molecule type" value="Transcribed_RNA"/>
</dbReference>
<dbReference type="PRINTS" id="PR00080">
    <property type="entry name" value="SDRFAMILY"/>
</dbReference>
<name>A0A2S2PNN3_SCHGA</name>
<dbReference type="InterPro" id="IPR051737">
    <property type="entry name" value="L-xylulose/Carbonyl_redctase"/>
</dbReference>
<dbReference type="FunFam" id="3.40.50.720:FF:000084">
    <property type="entry name" value="Short-chain dehydrogenase reductase"/>
    <property type="match status" value="1"/>
</dbReference>
<dbReference type="GO" id="GO:0005997">
    <property type="term" value="P:xylulose metabolic process"/>
    <property type="evidence" value="ECO:0007669"/>
    <property type="project" value="TreeGrafter"/>
</dbReference>
<accession>A0A2S2PNN3</accession>
<sequence>MIRSICRLPHKIAGQMAVDILSRNMASQAPQKMEDYFKGKKFIVTGSCAGMGEKITERLVDLGSFVYAVVEKEEGAAKPLPNTKQIFCDVSNWEDTYKKMLDIGPVHGLVNNAGVAVIESFFDVTEHGWDKTLNINARALVRISQAVAKNMIDAGIKGSIVNISSTISTRAIPDHTTYCASKGAVNQITRTMAIELGKYGIRTNNVNPTVVLTRMGKIAWSDPEKSGPIMRRIPLGRFAETDDIANAVIFMLSDYSTMVNGTALVVDGGFLAG</sequence>
<keyword evidence="4" id="KW-0560">Oxidoreductase</keyword>
<dbReference type="GO" id="GO:0006006">
    <property type="term" value="P:glucose metabolic process"/>
    <property type="evidence" value="ECO:0007669"/>
    <property type="project" value="TreeGrafter"/>
</dbReference>
<protein>
    <submittedName>
        <fullName evidence="5">L-xylulose reductase</fullName>
    </submittedName>
</protein>
<dbReference type="GO" id="GO:0050038">
    <property type="term" value="F:L-xylulose reductase (NADPH) activity"/>
    <property type="evidence" value="ECO:0007669"/>
    <property type="project" value="TreeGrafter"/>
</dbReference>
<comment type="subunit">
    <text evidence="2">Homotetramer.</text>
</comment>
<dbReference type="GO" id="GO:0004090">
    <property type="term" value="F:carbonyl reductase (NADPH) activity"/>
    <property type="evidence" value="ECO:0007669"/>
    <property type="project" value="TreeGrafter"/>
</dbReference>
<keyword evidence="3" id="KW-0521">NADP</keyword>
<evidence type="ECO:0000256" key="2">
    <source>
        <dbReference type="ARBA" id="ARBA00011881"/>
    </source>
</evidence>
<dbReference type="Pfam" id="PF13561">
    <property type="entry name" value="adh_short_C2"/>
    <property type="match status" value="1"/>
</dbReference>
<proteinExistence type="inferred from homology"/>
<dbReference type="InterPro" id="IPR020904">
    <property type="entry name" value="Sc_DH/Rdtase_CS"/>
</dbReference>
<dbReference type="PROSITE" id="PS00061">
    <property type="entry name" value="ADH_SHORT"/>
    <property type="match status" value="1"/>
</dbReference>
<organism evidence="5">
    <name type="scientific">Schizaphis graminum</name>
    <name type="common">Green bug aphid</name>
    <dbReference type="NCBI Taxonomy" id="13262"/>
    <lineage>
        <taxon>Eukaryota</taxon>
        <taxon>Metazoa</taxon>
        <taxon>Ecdysozoa</taxon>
        <taxon>Arthropoda</taxon>
        <taxon>Hexapoda</taxon>
        <taxon>Insecta</taxon>
        <taxon>Pterygota</taxon>
        <taxon>Neoptera</taxon>
        <taxon>Paraneoptera</taxon>
        <taxon>Hemiptera</taxon>
        <taxon>Sternorrhyncha</taxon>
        <taxon>Aphidomorpha</taxon>
        <taxon>Aphidoidea</taxon>
        <taxon>Aphididae</taxon>
        <taxon>Aphidini</taxon>
        <taxon>Schizaphis</taxon>
    </lineage>
</organism>
<evidence type="ECO:0000256" key="3">
    <source>
        <dbReference type="ARBA" id="ARBA00022857"/>
    </source>
</evidence>
<gene>
    <name evidence="5" type="primary">DCXR_1</name>
    <name evidence="5" type="ORF">g.156669</name>
</gene>
<dbReference type="PANTHER" id="PTHR44252">
    <property type="entry name" value="D-ERYTHRULOSE REDUCTASE"/>
    <property type="match status" value="1"/>
</dbReference>
<dbReference type="Gene3D" id="3.40.50.720">
    <property type="entry name" value="NAD(P)-binding Rossmann-like Domain"/>
    <property type="match status" value="1"/>
</dbReference>